<reference evidence="7 8" key="1">
    <citation type="journal article" date="2019" name="PLoS ONE">
        <title>Comparative genome analysis indicates high evolutionary potential of pathogenicity genes in Colletotrichum tanaceti.</title>
        <authorList>
            <person name="Lelwala R.V."/>
            <person name="Korhonen P.K."/>
            <person name="Young N.D."/>
            <person name="Scott J.B."/>
            <person name="Ades P.A."/>
            <person name="Gasser R.B."/>
            <person name="Taylor P.W.J."/>
        </authorList>
    </citation>
    <scope>NUCLEOTIDE SEQUENCE [LARGE SCALE GENOMIC DNA]</scope>
    <source>
        <strain evidence="7">BRIP57314</strain>
    </source>
</reference>
<dbReference type="PANTHER" id="PTHR15549:SF30">
    <property type="entry name" value="MID2 DOMAIN-CONTAINING PROTEIN"/>
    <property type="match status" value="1"/>
</dbReference>
<evidence type="ECO:0000256" key="4">
    <source>
        <dbReference type="ARBA" id="ARBA00023136"/>
    </source>
</evidence>
<feature type="region of interest" description="Disordered" evidence="5">
    <location>
        <begin position="602"/>
        <end position="627"/>
    </location>
</feature>
<feature type="compositionally biased region" description="Polar residues" evidence="5">
    <location>
        <begin position="528"/>
        <end position="537"/>
    </location>
</feature>
<dbReference type="STRING" id="1306861.A0A4V6DF71"/>
<gene>
    <name evidence="7" type="ORF">CTA1_7319</name>
</gene>
<evidence type="ECO:0000256" key="5">
    <source>
        <dbReference type="SAM" id="MobiDB-lite"/>
    </source>
</evidence>
<keyword evidence="2 6" id="KW-0812">Transmembrane</keyword>
<feature type="compositionally biased region" description="Low complexity" evidence="5">
    <location>
        <begin position="424"/>
        <end position="437"/>
    </location>
</feature>
<feature type="region of interest" description="Disordered" evidence="5">
    <location>
        <begin position="516"/>
        <end position="571"/>
    </location>
</feature>
<dbReference type="AlphaFoldDB" id="A0A4V6DF71"/>
<evidence type="ECO:0000256" key="6">
    <source>
        <dbReference type="SAM" id="Phobius"/>
    </source>
</evidence>
<dbReference type="Proteomes" id="UP000310108">
    <property type="component" value="Unassembled WGS sequence"/>
</dbReference>
<feature type="compositionally biased region" description="Low complexity" evidence="5">
    <location>
        <begin position="615"/>
        <end position="627"/>
    </location>
</feature>
<evidence type="ECO:0000256" key="2">
    <source>
        <dbReference type="ARBA" id="ARBA00022692"/>
    </source>
</evidence>
<proteinExistence type="predicted"/>
<keyword evidence="8" id="KW-1185">Reference proteome</keyword>
<dbReference type="PANTHER" id="PTHR15549">
    <property type="entry name" value="PAIRED IMMUNOGLOBULIN-LIKE TYPE 2 RECEPTOR"/>
    <property type="match status" value="1"/>
</dbReference>
<sequence>MADQETRGMWHDIAERLFHRGLISDLLNEPGNIISQVLSPPAMTTQDTAQAGNTPAPATTQAAAAPPASTKAAAAPVVATTKAPAAQQPAATPASSPKQDQQQPQQPQQTPTPAAQQGPGTTQQQQQQQQPDSTTTRGAAGAGAGAGAAGGTTGPYTAPVLTTSAPAAAETVPPAAENAASSQLLSQSGYSMGSGAAGGGGRASTTNSGLTGSNTQSPQAPEAGGSSSTSTNQGPLVATGVVLGIVVLMGLSLLVYWCIRRKKRASLHRHEAVPPESPSHDYADSRFRDQMDQVFPPTTMMMAESRAANAGGDEFVIQHPLPGGPQPPFAQTHPHPYPTVGGDPADDGGDAPLVNPYAAQPFSYAQAQQYVQSLADSGTFGYPPPPPLPQPSPIRIFRWPTRSSRIGVSTPSVFSGFRSHKSSSRNPSRTSRSTMTSMLWHGRRDVNARRTMTGSQSPVSSRPTPPPLPTTNVLHHHHPAGAGAGGLNQSPDSTMGEGLHTPILDWLNWIRGHQQAEPDPEMNHRKSFASTTETLSSDGHGGRGGDRGGGRGGGLEGAEMASSASTASSGVFSPTLHSWHPRGSVARNVTPETFQFLPLPLFRRPSSSEGRRSETSGGVSVRIPKHQ</sequence>
<feature type="compositionally biased region" description="Low complexity" evidence="5">
    <location>
        <begin position="54"/>
        <end position="139"/>
    </location>
</feature>
<comment type="caution">
    <text evidence="7">The sequence shown here is derived from an EMBL/GenBank/DDBJ whole genome shotgun (WGS) entry which is preliminary data.</text>
</comment>
<feature type="compositionally biased region" description="Basic and acidic residues" evidence="5">
    <location>
        <begin position="540"/>
        <end position="549"/>
    </location>
</feature>
<feature type="compositionally biased region" description="Polar residues" evidence="5">
    <location>
        <begin position="44"/>
        <end position="53"/>
    </location>
</feature>
<dbReference type="GO" id="GO:0016020">
    <property type="term" value="C:membrane"/>
    <property type="evidence" value="ECO:0007669"/>
    <property type="project" value="UniProtKB-SubCell"/>
</dbReference>
<organism evidence="7 8">
    <name type="scientific">Colletotrichum tanaceti</name>
    <dbReference type="NCBI Taxonomy" id="1306861"/>
    <lineage>
        <taxon>Eukaryota</taxon>
        <taxon>Fungi</taxon>
        <taxon>Dikarya</taxon>
        <taxon>Ascomycota</taxon>
        <taxon>Pezizomycotina</taxon>
        <taxon>Sordariomycetes</taxon>
        <taxon>Hypocreomycetidae</taxon>
        <taxon>Glomerellales</taxon>
        <taxon>Glomerellaceae</taxon>
        <taxon>Colletotrichum</taxon>
        <taxon>Colletotrichum destructivum species complex</taxon>
    </lineage>
</organism>
<feature type="compositionally biased region" description="Low complexity" evidence="5">
    <location>
        <begin position="203"/>
        <end position="217"/>
    </location>
</feature>
<comment type="subcellular location">
    <subcellularLocation>
        <location evidence="1">Membrane</location>
        <topology evidence="1">Single-pass membrane protein</topology>
    </subcellularLocation>
</comment>
<feature type="compositionally biased region" description="Polar residues" evidence="5">
    <location>
        <begin position="225"/>
        <end position="234"/>
    </location>
</feature>
<dbReference type="CDD" id="cd12087">
    <property type="entry name" value="TM_EGFR-like"/>
    <property type="match status" value="1"/>
</dbReference>
<name>A0A4V6DF71_9PEZI</name>
<feature type="compositionally biased region" description="Gly residues" evidence="5">
    <location>
        <begin position="140"/>
        <end position="153"/>
    </location>
</feature>
<feature type="region of interest" description="Disordered" evidence="5">
    <location>
        <begin position="191"/>
        <end position="234"/>
    </location>
</feature>
<dbReference type="EMBL" id="PJEX01001246">
    <property type="protein sequence ID" value="TKW48286.1"/>
    <property type="molecule type" value="Genomic_DNA"/>
</dbReference>
<dbReference type="InterPro" id="IPR051694">
    <property type="entry name" value="Immunoregulatory_rcpt-like"/>
</dbReference>
<feature type="region of interest" description="Disordered" evidence="5">
    <location>
        <begin position="44"/>
        <end position="157"/>
    </location>
</feature>
<dbReference type="GO" id="GO:0071944">
    <property type="term" value="C:cell periphery"/>
    <property type="evidence" value="ECO:0007669"/>
    <property type="project" value="UniProtKB-ARBA"/>
</dbReference>
<protein>
    <submittedName>
        <fullName evidence="7">Uncharacterized protein</fullName>
    </submittedName>
</protein>
<keyword evidence="3 6" id="KW-1133">Transmembrane helix</keyword>
<keyword evidence="4 6" id="KW-0472">Membrane</keyword>
<feature type="transmembrane region" description="Helical" evidence="6">
    <location>
        <begin position="236"/>
        <end position="259"/>
    </location>
</feature>
<feature type="region of interest" description="Disordered" evidence="5">
    <location>
        <begin position="410"/>
        <end position="498"/>
    </location>
</feature>
<accession>A0A4V6DF71</accession>
<evidence type="ECO:0000313" key="7">
    <source>
        <dbReference type="EMBL" id="TKW48286.1"/>
    </source>
</evidence>
<evidence type="ECO:0000313" key="8">
    <source>
        <dbReference type="Proteomes" id="UP000310108"/>
    </source>
</evidence>
<evidence type="ECO:0000256" key="3">
    <source>
        <dbReference type="ARBA" id="ARBA00022989"/>
    </source>
</evidence>
<evidence type="ECO:0000256" key="1">
    <source>
        <dbReference type="ARBA" id="ARBA00004167"/>
    </source>
</evidence>